<feature type="compositionally biased region" description="Basic and acidic residues" evidence="1">
    <location>
        <begin position="140"/>
        <end position="151"/>
    </location>
</feature>
<evidence type="ECO:0000256" key="1">
    <source>
        <dbReference type="SAM" id="MobiDB-lite"/>
    </source>
</evidence>
<dbReference type="EMBL" id="JXJN01003570">
    <property type="status" value="NOT_ANNOTATED_CDS"/>
    <property type="molecule type" value="Genomic_DNA"/>
</dbReference>
<dbReference type="STRING" id="67801.A0A1B0AU93"/>
<dbReference type="Proteomes" id="UP000092460">
    <property type="component" value="Unassembled WGS sequence"/>
</dbReference>
<organism evidence="2 3">
    <name type="scientific">Glossina palpalis gambiensis</name>
    <dbReference type="NCBI Taxonomy" id="67801"/>
    <lineage>
        <taxon>Eukaryota</taxon>
        <taxon>Metazoa</taxon>
        <taxon>Ecdysozoa</taxon>
        <taxon>Arthropoda</taxon>
        <taxon>Hexapoda</taxon>
        <taxon>Insecta</taxon>
        <taxon>Pterygota</taxon>
        <taxon>Neoptera</taxon>
        <taxon>Endopterygota</taxon>
        <taxon>Diptera</taxon>
        <taxon>Brachycera</taxon>
        <taxon>Muscomorpha</taxon>
        <taxon>Hippoboscoidea</taxon>
        <taxon>Glossinidae</taxon>
        <taxon>Glossina</taxon>
    </lineage>
</organism>
<feature type="region of interest" description="Disordered" evidence="1">
    <location>
        <begin position="139"/>
        <end position="167"/>
    </location>
</feature>
<name>A0A1B0AU93_9MUSC</name>
<dbReference type="EnsemblMetazoa" id="GPPI008897-RA">
    <property type="protein sequence ID" value="GPPI008897-PA"/>
    <property type="gene ID" value="GPPI008897"/>
</dbReference>
<evidence type="ECO:0000313" key="2">
    <source>
        <dbReference type="EnsemblMetazoa" id="GPPI008897-PA"/>
    </source>
</evidence>
<reference evidence="3" key="1">
    <citation type="submission" date="2015-01" db="EMBL/GenBank/DDBJ databases">
        <authorList>
            <person name="Aksoy S."/>
            <person name="Warren W."/>
            <person name="Wilson R.K."/>
        </authorList>
    </citation>
    <scope>NUCLEOTIDE SEQUENCE [LARGE SCALE GENOMIC DNA]</scope>
    <source>
        <strain evidence="3">IAEA</strain>
    </source>
</reference>
<reference evidence="2" key="2">
    <citation type="submission" date="2020-05" db="UniProtKB">
        <authorList>
            <consortium name="EnsemblMetazoa"/>
        </authorList>
    </citation>
    <scope>IDENTIFICATION</scope>
    <source>
        <strain evidence="2">IAEA</strain>
    </source>
</reference>
<protein>
    <recommendedName>
        <fullName evidence="4">Vacuolar protein sorting-associated protein 62</fullName>
    </recommendedName>
</protein>
<proteinExistence type="predicted"/>
<dbReference type="PANTHER" id="PTHR48174:SF5">
    <property type="entry name" value="VACUOLAR PROTEIN SORTING-ASSOCIATED PROTEIN 62"/>
    <property type="match status" value="1"/>
</dbReference>
<dbReference type="AlphaFoldDB" id="A0A1B0AU93"/>
<keyword evidence="3" id="KW-1185">Reference proteome</keyword>
<sequence>MCAVKRRKFKKSLLFMQLFYCHNKQQQQKPANKKYGSLPWLGSLILILQLLKLPGAAENSLLKSSAGLTTIDTSRATTATTTLTSTSTLTLISTSTPTSTSTSTSTSTFTSTSLTSIPTSPTINITSTPNRNSILLTKISNDHDDSGDKRRLYQQQQQKSPRGPTFSDLHKQVVENLIKQWAPIVWLAPEEKFMPLGVEEFLIHVHPENTGKPLTLGMPVGDISEKTYLVTNTNIEQLLENKTSFIYGHNPNIAPVPIYAVVTLCLPENNPLKLDITPSPSPPMSTRAAYIPISLKLQESKNDTFRRSSRLYPMFKRIRRNIPEKRAPIVANYNLVMGETVQTAAKDLSMPLPLNLSLEATTQEAEKCNNFIANLADNVKFSLPLDDFENIVGYEGEMQKQQKHKASFAYRKDIKIPMFHVTYWMFYPFSQGKNMCTLSLGPFGSIPFPAVYGYCLGSNKDIGSHIGDWEHMSLYFNCAAEPEAMYVSAHDAGAYYTYNHLTGSFEFKKQETRKGILQRPNFPKTVTTFNDHPVLFAAKGSHGLWTAPGKHRFVKVARLYDINGFGTPWNTWKHVDITYENLKSYERSLTPSWLFFKGKWGNPKNKCHPLKRIGLNFCEYTDGPVGIPLKESHFQCALSYKN</sequence>
<dbReference type="PANTHER" id="PTHR48174">
    <property type="entry name" value="DUF946 FAMILY PROTEIN"/>
    <property type="match status" value="1"/>
</dbReference>
<feature type="region of interest" description="Disordered" evidence="1">
    <location>
        <begin position="93"/>
        <end position="115"/>
    </location>
</feature>
<accession>A0A1B0AU93</accession>
<evidence type="ECO:0008006" key="4">
    <source>
        <dbReference type="Google" id="ProtNLM"/>
    </source>
</evidence>
<dbReference type="VEuPathDB" id="VectorBase:GPPI008897"/>
<evidence type="ECO:0000313" key="3">
    <source>
        <dbReference type="Proteomes" id="UP000092460"/>
    </source>
</evidence>